<sequence>MAEKDALLAFQHEYGVCANYSYSRGWGGRVQRWSRSRKETNGRMMTMFAEAKYMVEDASSKKFLEELTLVELGGHLRIKESLRVQDSDKLKDNNIFGPSVVNMVEHNNSTRIEKVEKLATRPMVQAQMDDDVAWWVDSRETIHVCKDRCWFKTYELLNNGLILHMENKSTTLVHGRGCVDIRFSSEKIISLFNVLFCYVYLLHTKDEALDKFKVFKTKVELQKGSLIKRFKTDRGGEYMDTLYFQSVGIIHKTTTPYTLQQNGIFERKNRVLKEMVNSMLSYSRLSQGLWGEAMLTAC</sequence>
<reference evidence="3" key="1">
    <citation type="journal article" date="2022" name="Int. J. Mol. Sci.">
        <title>Draft Genome of Tanacetum Coccineum: Genomic Comparison of Closely Related Tanacetum-Family Plants.</title>
        <authorList>
            <person name="Yamashiro T."/>
            <person name="Shiraishi A."/>
            <person name="Nakayama K."/>
            <person name="Satake H."/>
        </authorList>
    </citation>
    <scope>NUCLEOTIDE SEQUENCE</scope>
</reference>
<reference evidence="3" key="2">
    <citation type="submission" date="2022-01" db="EMBL/GenBank/DDBJ databases">
        <authorList>
            <person name="Yamashiro T."/>
            <person name="Shiraishi A."/>
            <person name="Satake H."/>
            <person name="Nakayama K."/>
        </authorList>
    </citation>
    <scope>NUCLEOTIDE SEQUENCE</scope>
</reference>
<dbReference type="PROSITE" id="PS50994">
    <property type="entry name" value="INTEGRASE"/>
    <property type="match status" value="1"/>
</dbReference>
<name>A0ABQ5IXH8_9ASTR</name>
<comment type="caution">
    <text evidence="3">The sequence shown here is derived from an EMBL/GenBank/DDBJ whole genome shotgun (WGS) entry which is preliminary data.</text>
</comment>
<proteinExistence type="predicted"/>
<dbReference type="Gene3D" id="3.30.420.10">
    <property type="entry name" value="Ribonuclease H-like superfamily/Ribonuclease H"/>
    <property type="match status" value="1"/>
</dbReference>
<dbReference type="PANTHER" id="PTHR42648:SF30">
    <property type="entry name" value="RIBONUCLEASE H-LIKE DOMAIN, GAG-PRE-INTEGRASE DOMAIN PROTEIN-RELATED"/>
    <property type="match status" value="1"/>
</dbReference>
<dbReference type="Pfam" id="PF22936">
    <property type="entry name" value="Pol_BBD"/>
    <property type="match status" value="1"/>
</dbReference>
<dbReference type="InterPro" id="IPR001584">
    <property type="entry name" value="Integrase_cat-core"/>
</dbReference>
<dbReference type="InterPro" id="IPR012337">
    <property type="entry name" value="RNaseH-like_sf"/>
</dbReference>
<dbReference type="InterPro" id="IPR039537">
    <property type="entry name" value="Retrotran_Ty1/copia-like"/>
</dbReference>
<evidence type="ECO:0000259" key="2">
    <source>
        <dbReference type="PROSITE" id="PS50994"/>
    </source>
</evidence>
<evidence type="ECO:0000313" key="4">
    <source>
        <dbReference type="Proteomes" id="UP001151760"/>
    </source>
</evidence>
<dbReference type="InterPro" id="IPR036397">
    <property type="entry name" value="RNaseH_sf"/>
</dbReference>
<keyword evidence="1" id="KW-0378">Hydrolase</keyword>
<dbReference type="Proteomes" id="UP001151760">
    <property type="component" value="Unassembled WGS sequence"/>
</dbReference>
<feature type="domain" description="Integrase catalytic" evidence="2">
    <location>
        <begin position="118"/>
        <end position="298"/>
    </location>
</feature>
<keyword evidence="1" id="KW-0645">Protease</keyword>
<evidence type="ECO:0000256" key="1">
    <source>
        <dbReference type="ARBA" id="ARBA00022670"/>
    </source>
</evidence>
<dbReference type="PANTHER" id="PTHR42648">
    <property type="entry name" value="TRANSPOSASE, PUTATIVE-RELATED"/>
    <property type="match status" value="1"/>
</dbReference>
<organism evidence="3 4">
    <name type="scientific">Tanacetum coccineum</name>
    <dbReference type="NCBI Taxonomy" id="301880"/>
    <lineage>
        <taxon>Eukaryota</taxon>
        <taxon>Viridiplantae</taxon>
        <taxon>Streptophyta</taxon>
        <taxon>Embryophyta</taxon>
        <taxon>Tracheophyta</taxon>
        <taxon>Spermatophyta</taxon>
        <taxon>Magnoliopsida</taxon>
        <taxon>eudicotyledons</taxon>
        <taxon>Gunneridae</taxon>
        <taxon>Pentapetalae</taxon>
        <taxon>asterids</taxon>
        <taxon>campanulids</taxon>
        <taxon>Asterales</taxon>
        <taxon>Asteraceae</taxon>
        <taxon>Asteroideae</taxon>
        <taxon>Anthemideae</taxon>
        <taxon>Anthemidinae</taxon>
        <taxon>Tanacetum</taxon>
    </lineage>
</organism>
<dbReference type="SUPFAM" id="SSF53098">
    <property type="entry name" value="Ribonuclease H-like"/>
    <property type="match status" value="1"/>
</dbReference>
<evidence type="ECO:0000313" key="3">
    <source>
        <dbReference type="EMBL" id="GJU03903.1"/>
    </source>
</evidence>
<keyword evidence="4" id="KW-1185">Reference proteome</keyword>
<accession>A0ABQ5IXH8</accession>
<dbReference type="EMBL" id="BQNB010021197">
    <property type="protein sequence ID" value="GJU03903.1"/>
    <property type="molecule type" value="Genomic_DNA"/>
</dbReference>
<protein>
    <submittedName>
        <fullName evidence="3">Zinc finger, CCHC-type containing protein</fullName>
    </submittedName>
</protein>
<gene>
    <name evidence="3" type="ORF">Tco_1114241</name>
</gene>
<dbReference type="InterPro" id="IPR054722">
    <property type="entry name" value="PolX-like_BBD"/>
</dbReference>